<sequence>MFDGDTIEVRIAVWLDQEIVTRVRIEGIDTPEKRGKCQREKDMAEQARQMTESLVAEPIVILRDIQHDKYGGRVRARVSTLDGQDLGQRLIEAGLARPYRGEARQPWCSVAQLP</sequence>
<proteinExistence type="predicted"/>
<gene>
    <name evidence="2" type="ORF">N825_00280</name>
</gene>
<evidence type="ECO:0000313" key="2">
    <source>
        <dbReference type="EMBL" id="EWY42419.1"/>
    </source>
</evidence>
<comment type="caution">
    <text evidence="2">The sequence shown here is derived from an EMBL/GenBank/DDBJ whole genome shotgun (WGS) entry which is preliminary data.</text>
</comment>
<dbReference type="PROSITE" id="PS50830">
    <property type="entry name" value="TNASE_3"/>
    <property type="match status" value="1"/>
</dbReference>
<feature type="domain" description="TNase-like" evidence="1">
    <location>
        <begin position="1"/>
        <end position="114"/>
    </location>
</feature>
<dbReference type="Pfam" id="PF00565">
    <property type="entry name" value="SNase"/>
    <property type="match status" value="1"/>
</dbReference>
<organism evidence="2 3">
    <name type="scientific">Skermanella stibiiresistens SB22</name>
    <dbReference type="NCBI Taxonomy" id="1385369"/>
    <lineage>
        <taxon>Bacteria</taxon>
        <taxon>Pseudomonadati</taxon>
        <taxon>Pseudomonadota</taxon>
        <taxon>Alphaproteobacteria</taxon>
        <taxon>Rhodospirillales</taxon>
        <taxon>Azospirillaceae</taxon>
        <taxon>Skermanella</taxon>
    </lineage>
</organism>
<name>W9H8N6_9PROT</name>
<protein>
    <submittedName>
        <fullName evidence="2">Nuclease</fullName>
    </submittedName>
</protein>
<dbReference type="SUPFAM" id="SSF50199">
    <property type="entry name" value="Staphylococcal nuclease"/>
    <property type="match status" value="1"/>
</dbReference>
<evidence type="ECO:0000313" key="3">
    <source>
        <dbReference type="Proteomes" id="UP000019486"/>
    </source>
</evidence>
<dbReference type="SMART" id="SM00318">
    <property type="entry name" value="SNc"/>
    <property type="match status" value="1"/>
</dbReference>
<reference evidence="2 3" key="1">
    <citation type="submission" date="2013-08" db="EMBL/GenBank/DDBJ databases">
        <title>The genome sequence of Skermanella stibiiresistens.</title>
        <authorList>
            <person name="Zhu W."/>
            <person name="Wang G."/>
        </authorList>
    </citation>
    <scope>NUCLEOTIDE SEQUENCE [LARGE SCALE GENOMIC DNA]</scope>
    <source>
        <strain evidence="2 3">SB22</strain>
    </source>
</reference>
<dbReference type="Proteomes" id="UP000019486">
    <property type="component" value="Unassembled WGS sequence"/>
</dbReference>
<dbReference type="InterPro" id="IPR035437">
    <property type="entry name" value="SNase_OB-fold_sf"/>
</dbReference>
<dbReference type="AlphaFoldDB" id="W9H8N6"/>
<dbReference type="EMBL" id="AVFL01000001">
    <property type="protein sequence ID" value="EWY42419.1"/>
    <property type="molecule type" value="Genomic_DNA"/>
</dbReference>
<evidence type="ECO:0000259" key="1">
    <source>
        <dbReference type="PROSITE" id="PS50830"/>
    </source>
</evidence>
<dbReference type="InterPro" id="IPR016071">
    <property type="entry name" value="Staphylococal_nuclease_OB-fold"/>
</dbReference>
<accession>W9H8N6</accession>
<dbReference type="Gene3D" id="2.40.50.90">
    <property type="match status" value="1"/>
</dbReference>
<keyword evidence="3" id="KW-1185">Reference proteome</keyword>
<dbReference type="STRING" id="1385369.N825_00280"/>